<proteinExistence type="predicted"/>
<dbReference type="Proteomes" id="UP001208689">
    <property type="component" value="Chromosome"/>
</dbReference>
<evidence type="ECO:0000313" key="1">
    <source>
        <dbReference type="EMBL" id="UYP47126.1"/>
    </source>
</evidence>
<reference evidence="1" key="1">
    <citation type="submission" date="2022-09" db="EMBL/GenBank/DDBJ databases">
        <title>Actin cytoskeleton and complex cell architecture in an #Asgard archaeon.</title>
        <authorList>
            <person name="Ponce Toledo R.I."/>
            <person name="Schleper C."/>
            <person name="Rodrigues Oliveira T."/>
            <person name="Wollweber F."/>
            <person name="Xu J."/>
            <person name="Rittmann S."/>
            <person name="Klingl A."/>
            <person name="Pilhofer M."/>
        </authorList>
    </citation>
    <scope>NUCLEOTIDE SEQUENCE</scope>
    <source>
        <strain evidence="1">B-35</strain>
    </source>
</reference>
<evidence type="ECO:0000313" key="2">
    <source>
        <dbReference type="Proteomes" id="UP001208689"/>
    </source>
</evidence>
<organism evidence="1 2">
    <name type="scientific">Candidatus Lokiarchaeum ossiferum</name>
    <dbReference type="NCBI Taxonomy" id="2951803"/>
    <lineage>
        <taxon>Archaea</taxon>
        <taxon>Promethearchaeati</taxon>
        <taxon>Promethearchaeota</taxon>
        <taxon>Promethearchaeia</taxon>
        <taxon>Promethearchaeales</taxon>
        <taxon>Promethearchaeaceae</taxon>
        <taxon>Candidatus Lokiarchaeum</taxon>
    </lineage>
</organism>
<gene>
    <name evidence="1" type="ORF">NEF87_003411</name>
</gene>
<name>A0ABY6HUC4_9ARCH</name>
<dbReference type="EMBL" id="CP104013">
    <property type="protein sequence ID" value="UYP47126.1"/>
    <property type="molecule type" value="Genomic_DNA"/>
</dbReference>
<accession>A0ABY6HUC4</accession>
<sequence length="189" mass="22216">MKLRIMHSSSYFQSTPNNFNWYQHHITPNWLFCTVNELEGFDDDGMIISKDLCESQTSYNAPEFSLEGKIRIQTITSSHEMWINYIATDILNENSTGQLEKDRLEEQFLFHLMPNLKLNNWLSEAGHFYSKRVIHEILNDHVYGQALVPQHIFENLKISHGDMIILRMDCYEPGNLDTIMKLENSCVWI</sequence>
<protein>
    <submittedName>
        <fullName evidence="1">Uncharacterized protein</fullName>
    </submittedName>
</protein>
<keyword evidence="2" id="KW-1185">Reference proteome</keyword>